<evidence type="ECO:0000313" key="3">
    <source>
        <dbReference type="Proteomes" id="UP000070155"/>
    </source>
</evidence>
<sequence length="62" mass="7234">MKKLKNVDFFRLIAIIIILIIFAASTYGIYTELTTPPRWVAIIFIGLLWLIYLMIAKIIYEA</sequence>
<feature type="transmembrane region" description="Helical" evidence="1">
    <location>
        <begin position="39"/>
        <end position="60"/>
    </location>
</feature>
<keyword evidence="3" id="KW-1185">Reference proteome</keyword>
<feature type="transmembrane region" description="Helical" evidence="1">
    <location>
        <begin position="12"/>
        <end position="33"/>
    </location>
</feature>
<evidence type="ECO:0000256" key="1">
    <source>
        <dbReference type="SAM" id="Phobius"/>
    </source>
</evidence>
<comment type="caution">
    <text evidence="2">The sequence shown here is derived from an EMBL/GenBank/DDBJ whole genome shotgun (WGS) entry which is preliminary data.</text>
</comment>
<gene>
    <name evidence="2" type="ORF">AKJ36_03540</name>
</gene>
<dbReference type="EMBL" id="LHXQ01000077">
    <property type="protein sequence ID" value="KXA94048.1"/>
    <property type="molecule type" value="Genomic_DNA"/>
</dbReference>
<keyword evidence="1" id="KW-1133">Transmembrane helix</keyword>
<accession>A0A133UIP6</accession>
<keyword evidence="1" id="KW-0472">Membrane</keyword>
<evidence type="ECO:0000313" key="2">
    <source>
        <dbReference type="EMBL" id="KXA94048.1"/>
    </source>
</evidence>
<proteinExistence type="predicted"/>
<dbReference type="Proteomes" id="UP000070155">
    <property type="component" value="Unassembled WGS sequence"/>
</dbReference>
<reference evidence="2 3" key="1">
    <citation type="journal article" date="2016" name="Sci. Rep.">
        <title>Metabolic traits of an uncultured archaeal lineage -MSBL1- from brine pools of the Red Sea.</title>
        <authorList>
            <person name="Mwirichia R."/>
            <person name="Alam I."/>
            <person name="Rashid M."/>
            <person name="Vinu M."/>
            <person name="Ba-Alawi W."/>
            <person name="Anthony Kamau A."/>
            <person name="Kamanda Ngugi D."/>
            <person name="Goker M."/>
            <person name="Klenk H.P."/>
            <person name="Bajic V."/>
            <person name="Stingl U."/>
        </authorList>
    </citation>
    <scope>NUCLEOTIDE SEQUENCE [LARGE SCALE GENOMIC DNA]</scope>
    <source>
        <strain evidence="2">SCGC-AAA259I07</strain>
    </source>
</reference>
<name>A0A133UIP6_9EURY</name>
<dbReference type="AlphaFoldDB" id="A0A133UIP6"/>
<protein>
    <submittedName>
        <fullName evidence="2">Uncharacterized protein</fullName>
    </submittedName>
</protein>
<organism evidence="2 3">
    <name type="scientific">candidate division MSBL1 archaeon SCGC-AAA259I07</name>
    <dbReference type="NCBI Taxonomy" id="1698266"/>
    <lineage>
        <taxon>Archaea</taxon>
        <taxon>Methanobacteriati</taxon>
        <taxon>Methanobacteriota</taxon>
        <taxon>candidate division MSBL1</taxon>
    </lineage>
</organism>
<keyword evidence="1" id="KW-0812">Transmembrane</keyword>